<keyword evidence="2" id="KW-1185">Reference proteome</keyword>
<reference evidence="1" key="1">
    <citation type="submission" date="2023-11" db="EMBL/GenBank/DDBJ databases">
        <title>Genome assemblies of two species of porcelain crab, Petrolisthes cinctipes and Petrolisthes manimaculis (Anomura: Porcellanidae).</title>
        <authorList>
            <person name="Angst P."/>
        </authorList>
    </citation>
    <scope>NUCLEOTIDE SEQUENCE</scope>
    <source>
        <strain evidence="1">PB745_02</strain>
        <tissue evidence="1">Gill</tissue>
    </source>
</reference>
<gene>
    <name evidence="1" type="ORF">Pmani_018318</name>
</gene>
<organism evidence="1 2">
    <name type="scientific">Petrolisthes manimaculis</name>
    <dbReference type="NCBI Taxonomy" id="1843537"/>
    <lineage>
        <taxon>Eukaryota</taxon>
        <taxon>Metazoa</taxon>
        <taxon>Ecdysozoa</taxon>
        <taxon>Arthropoda</taxon>
        <taxon>Crustacea</taxon>
        <taxon>Multicrustacea</taxon>
        <taxon>Malacostraca</taxon>
        <taxon>Eumalacostraca</taxon>
        <taxon>Eucarida</taxon>
        <taxon>Decapoda</taxon>
        <taxon>Pleocyemata</taxon>
        <taxon>Anomura</taxon>
        <taxon>Galatheoidea</taxon>
        <taxon>Porcellanidae</taxon>
        <taxon>Petrolisthes</taxon>
    </lineage>
</organism>
<sequence length="92" mass="10273">MEENDRKSRVKEDNRIKQGGWKAASTLDYLTFHFQGSQLLPGFNILTSFLLPPLPTKGLKGNQAREGVDVREGAIKCPGFPRGICIPLKMLM</sequence>
<dbReference type="AlphaFoldDB" id="A0AAE1PMP4"/>
<accession>A0AAE1PMP4</accession>
<dbReference type="Proteomes" id="UP001292094">
    <property type="component" value="Unassembled WGS sequence"/>
</dbReference>
<evidence type="ECO:0000313" key="1">
    <source>
        <dbReference type="EMBL" id="KAK4310094.1"/>
    </source>
</evidence>
<name>A0AAE1PMP4_9EUCA</name>
<dbReference type="EMBL" id="JAWZYT010001677">
    <property type="protein sequence ID" value="KAK4310094.1"/>
    <property type="molecule type" value="Genomic_DNA"/>
</dbReference>
<evidence type="ECO:0000313" key="2">
    <source>
        <dbReference type="Proteomes" id="UP001292094"/>
    </source>
</evidence>
<comment type="caution">
    <text evidence="1">The sequence shown here is derived from an EMBL/GenBank/DDBJ whole genome shotgun (WGS) entry which is preliminary data.</text>
</comment>
<protein>
    <submittedName>
        <fullName evidence="1">Uncharacterized protein</fullName>
    </submittedName>
</protein>
<proteinExistence type="predicted"/>